<evidence type="ECO:0000256" key="1">
    <source>
        <dbReference type="ARBA" id="ARBA00004571"/>
    </source>
</evidence>
<dbReference type="SUPFAM" id="SSF49464">
    <property type="entry name" value="Carboxypeptidase regulatory domain-like"/>
    <property type="match status" value="1"/>
</dbReference>
<feature type="chain" id="PRO_5019211918" evidence="8">
    <location>
        <begin position="37"/>
        <end position="1093"/>
    </location>
</feature>
<keyword evidence="2 7" id="KW-0813">Transport</keyword>
<keyword evidence="6 7" id="KW-0998">Cell outer membrane</keyword>
<dbReference type="InterPro" id="IPR023997">
    <property type="entry name" value="TonB-dep_OMP_SusC/RagA_CS"/>
</dbReference>
<dbReference type="InterPro" id="IPR008969">
    <property type="entry name" value="CarboxyPept-like_regulatory"/>
</dbReference>
<sequence>MAINTNLKLVIMNFKENCKRLLLFSLFLLFVSGVSAQIQVTGVVIDEVDESPLIGVTVMEVGTQKGVITDMDGNYSITVKDENSRLSFTYIGKEAKTVRVGNRRKVDVTMGDQANELNELVVIGYGSAKKSDLTGSVASMKASAIEESRSASFTSALAGKIAGVMAIQNGGDPGAGINIKIRGASSVSAGTSPLYVIDGVLMENSQSEVSGASRMGDTSLDPMALINPNDIASIEVLKDASATAIYGSRGANGVVIITTKSGTKDGSTQLSFSADAGFDLLPQKRTYALSGAEYENYMRLRFPLPADFVPGESTLAGNTALGWNPDGTPKITGINRVWQDEIFRLGVSQNYNISLRGSSKKNTYAFSLGYYDKTGIVKNSDMNRFSYSMKAESTVNNYLKLGMNLSGSVMVNNGIVNATNQTQSNIFTQMLIFRPNITDREIEDSTDADDPGSSWNNPITNLNSVVQRTDARRTQGTAYVIVTPSKHWTLRSTIGGYMTDAKSKNFYPSTSGMGRVDKGRASHGVARTTNLLNENTLTFMKTFNEIHAVNVLGGITFQRTIFDNLTTTTTGLEIESLDEESLKFGANILPPENSYSYYSLMSYLGRINYTLKSRYLFTASFRADGSSKFPKGNKFSYFPSGAFAWKMNEEAFLKNVKEIDQLKLRLSYGRTGNQSINTLAALAMMSKKYYSFNTAQGTTGSPIINMGVIPGTIGSDKLRWETTDQYNVGVDLSLFNSRVNFTADLYYKYTTDLLITEQLPGISGYQSVVRNIGSVVNKGLELNLGTVNMNTKNFTWTSDLNISFNKNRVKNIGSGDRIPITPTAIMQGHFLDVFYVREGYPIGAMFGYKTDGLYQCHDFSDFYDANGTFISDKAQQKAIYDNIKGNNGQFTLREGVVSRGNAVEPGYLKLKKQGEGDVITSDDKVYLGSNEPKFFGGFTNRFSYKNVELSIFLQFSYGNKLFNTNHAMLRGYNNYNIEQQYYDNMWTIDRQNAPLHIYSDNIGRQTATELQAEDASYLKIKEISFSYRLPKKAMRNLGVKGAKVFVSGINLFTFTKYSWYDPEFSSTNPLTGGLDKYSYPTARTFNAGFSIDL</sequence>
<dbReference type="Gene3D" id="2.40.170.20">
    <property type="entry name" value="TonB-dependent receptor, beta-barrel domain"/>
    <property type="match status" value="1"/>
</dbReference>
<dbReference type="AlphaFoldDB" id="A0A412IP56"/>
<dbReference type="Pfam" id="PF13715">
    <property type="entry name" value="CarbopepD_reg_2"/>
    <property type="match status" value="1"/>
</dbReference>
<dbReference type="SUPFAM" id="SSF56935">
    <property type="entry name" value="Porins"/>
    <property type="match status" value="1"/>
</dbReference>
<proteinExistence type="inferred from homology"/>
<feature type="domain" description="TonB-dependent receptor plug" evidence="9">
    <location>
        <begin position="130"/>
        <end position="254"/>
    </location>
</feature>
<evidence type="ECO:0000256" key="5">
    <source>
        <dbReference type="ARBA" id="ARBA00023136"/>
    </source>
</evidence>
<dbReference type="InterPro" id="IPR037066">
    <property type="entry name" value="Plug_dom_sf"/>
</dbReference>
<keyword evidence="10" id="KW-0675">Receptor</keyword>
<name>A0A412IP56_9BACE</name>
<dbReference type="EMBL" id="QRVJ01000001">
    <property type="protein sequence ID" value="RGS39869.1"/>
    <property type="molecule type" value="Genomic_DNA"/>
</dbReference>
<keyword evidence="5 7" id="KW-0472">Membrane</keyword>
<keyword evidence="4 7" id="KW-0812">Transmembrane</keyword>
<dbReference type="Pfam" id="PF07715">
    <property type="entry name" value="Plug"/>
    <property type="match status" value="1"/>
</dbReference>
<comment type="subcellular location">
    <subcellularLocation>
        <location evidence="1 7">Cell outer membrane</location>
        <topology evidence="1 7">Multi-pass membrane protein</topology>
    </subcellularLocation>
</comment>
<dbReference type="InterPro" id="IPR023996">
    <property type="entry name" value="TonB-dep_OMP_SusC/RagA"/>
</dbReference>
<evidence type="ECO:0000256" key="4">
    <source>
        <dbReference type="ARBA" id="ARBA00022692"/>
    </source>
</evidence>
<dbReference type="GO" id="GO:0009279">
    <property type="term" value="C:cell outer membrane"/>
    <property type="evidence" value="ECO:0007669"/>
    <property type="project" value="UniProtKB-SubCell"/>
</dbReference>
<evidence type="ECO:0000259" key="9">
    <source>
        <dbReference type="Pfam" id="PF07715"/>
    </source>
</evidence>
<reference evidence="10 11" key="1">
    <citation type="submission" date="2018-08" db="EMBL/GenBank/DDBJ databases">
        <title>A genome reference for cultivated species of the human gut microbiota.</title>
        <authorList>
            <person name="Zou Y."/>
            <person name="Xue W."/>
            <person name="Luo G."/>
        </authorList>
    </citation>
    <scope>NUCLEOTIDE SEQUENCE [LARGE SCALE GENOMIC DNA]</scope>
    <source>
        <strain evidence="10 11">AF22-3AC</strain>
    </source>
</reference>
<dbReference type="InterPro" id="IPR039426">
    <property type="entry name" value="TonB-dep_rcpt-like"/>
</dbReference>
<accession>A0A412IP56</accession>
<evidence type="ECO:0000313" key="10">
    <source>
        <dbReference type="EMBL" id="RGS39869.1"/>
    </source>
</evidence>
<dbReference type="NCBIfam" id="TIGR04057">
    <property type="entry name" value="SusC_RagA_signa"/>
    <property type="match status" value="1"/>
</dbReference>
<dbReference type="InterPro" id="IPR036942">
    <property type="entry name" value="Beta-barrel_TonB_sf"/>
</dbReference>
<dbReference type="InterPro" id="IPR012910">
    <property type="entry name" value="Plug_dom"/>
</dbReference>
<keyword evidence="8" id="KW-0732">Signal</keyword>
<protein>
    <submittedName>
        <fullName evidence="10">TonB-dependent receptor</fullName>
    </submittedName>
</protein>
<dbReference type="Gene3D" id="2.60.40.1120">
    <property type="entry name" value="Carboxypeptidase-like, regulatory domain"/>
    <property type="match status" value="1"/>
</dbReference>
<dbReference type="NCBIfam" id="TIGR04056">
    <property type="entry name" value="OMP_RagA_SusC"/>
    <property type="match status" value="1"/>
</dbReference>
<organism evidence="10 11">
    <name type="scientific">Bacteroides cellulosilyticus</name>
    <dbReference type="NCBI Taxonomy" id="246787"/>
    <lineage>
        <taxon>Bacteria</taxon>
        <taxon>Pseudomonadati</taxon>
        <taxon>Bacteroidota</taxon>
        <taxon>Bacteroidia</taxon>
        <taxon>Bacteroidales</taxon>
        <taxon>Bacteroidaceae</taxon>
        <taxon>Bacteroides</taxon>
    </lineage>
</organism>
<dbReference type="Proteomes" id="UP000283341">
    <property type="component" value="Unassembled WGS sequence"/>
</dbReference>
<evidence type="ECO:0000256" key="3">
    <source>
        <dbReference type="ARBA" id="ARBA00022452"/>
    </source>
</evidence>
<evidence type="ECO:0000313" key="11">
    <source>
        <dbReference type="Proteomes" id="UP000283341"/>
    </source>
</evidence>
<evidence type="ECO:0000256" key="8">
    <source>
        <dbReference type="SAM" id="SignalP"/>
    </source>
</evidence>
<feature type="signal peptide" evidence="8">
    <location>
        <begin position="1"/>
        <end position="36"/>
    </location>
</feature>
<comment type="caution">
    <text evidence="10">The sequence shown here is derived from an EMBL/GenBank/DDBJ whole genome shotgun (WGS) entry which is preliminary data.</text>
</comment>
<keyword evidence="3 7" id="KW-1134">Transmembrane beta strand</keyword>
<gene>
    <name evidence="10" type="ORF">DWX97_00890</name>
</gene>
<evidence type="ECO:0000256" key="7">
    <source>
        <dbReference type="PROSITE-ProRule" id="PRU01360"/>
    </source>
</evidence>
<comment type="similarity">
    <text evidence="7">Belongs to the TonB-dependent receptor family.</text>
</comment>
<dbReference type="Gene3D" id="2.170.130.10">
    <property type="entry name" value="TonB-dependent receptor, plug domain"/>
    <property type="match status" value="1"/>
</dbReference>
<evidence type="ECO:0000256" key="2">
    <source>
        <dbReference type="ARBA" id="ARBA00022448"/>
    </source>
</evidence>
<dbReference type="PROSITE" id="PS52016">
    <property type="entry name" value="TONB_DEPENDENT_REC_3"/>
    <property type="match status" value="1"/>
</dbReference>
<evidence type="ECO:0000256" key="6">
    <source>
        <dbReference type="ARBA" id="ARBA00023237"/>
    </source>
</evidence>